<organism evidence="9 10">
    <name type="scientific">Allochromatium humboldtianum</name>
    <dbReference type="NCBI Taxonomy" id="504901"/>
    <lineage>
        <taxon>Bacteria</taxon>
        <taxon>Pseudomonadati</taxon>
        <taxon>Pseudomonadota</taxon>
        <taxon>Gammaproteobacteria</taxon>
        <taxon>Chromatiales</taxon>
        <taxon>Chromatiaceae</taxon>
        <taxon>Allochromatium</taxon>
    </lineage>
</organism>
<dbReference type="EMBL" id="JABZEO010000002">
    <property type="protein sequence ID" value="NVZ08223.1"/>
    <property type="molecule type" value="Genomic_DNA"/>
</dbReference>
<dbReference type="PANTHER" id="PTHR10344:SF4">
    <property type="entry name" value="UMP-CMP KINASE 2, MITOCHONDRIAL"/>
    <property type="match status" value="1"/>
</dbReference>
<dbReference type="EC" id="2.7.4.9" evidence="2"/>
<evidence type="ECO:0000256" key="1">
    <source>
        <dbReference type="ARBA" id="ARBA00009776"/>
    </source>
</evidence>
<dbReference type="GO" id="GO:0004798">
    <property type="term" value="F:dTMP kinase activity"/>
    <property type="evidence" value="ECO:0007669"/>
    <property type="project" value="UniProtKB-EC"/>
</dbReference>
<evidence type="ECO:0000256" key="4">
    <source>
        <dbReference type="ARBA" id="ARBA00022727"/>
    </source>
</evidence>
<evidence type="ECO:0000256" key="6">
    <source>
        <dbReference type="ARBA" id="ARBA00022777"/>
    </source>
</evidence>
<evidence type="ECO:0000259" key="8">
    <source>
        <dbReference type="Pfam" id="PF02223"/>
    </source>
</evidence>
<dbReference type="GO" id="GO:0006235">
    <property type="term" value="P:dTTP biosynthetic process"/>
    <property type="evidence" value="ECO:0007669"/>
    <property type="project" value="TreeGrafter"/>
</dbReference>
<dbReference type="GO" id="GO:0006233">
    <property type="term" value="P:dTDP biosynthetic process"/>
    <property type="evidence" value="ECO:0007669"/>
    <property type="project" value="InterPro"/>
</dbReference>
<evidence type="ECO:0000256" key="2">
    <source>
        <dbReference type="ARBA" id="ARBA00012980"/>
    </source>
</evidence>
<keyword evidence="10" id="KW-1185">Reference proteome</keyword>
<dbReference type="GO" id="GO:0005524">
    <property type="term" value="F:ATP binding"/>
    <property type="evidence" value="ECO:0007669"/>
    <property type="project" value="UniProtKB-KW"/>
</dbReference>
<comment type="caution">
    <text evidence="9">The sequence shown here is derived from an EMBL/GenBank/DDBJ whole genome shotgun (WGS) entry which is preliminary data.</text>
</comment>
<name>A0A850RGJ7_9GAMM</name>
<dbReference type="Pfam" id="PF02223">
    <property type="entry name" value="Thymidylate_kin"/>
    <property type="match status" value="1"/>
</dbReference>
<keyword evidence="5" id="KW-0547">Nucleotide-binding</keyword>
<comment type="similarity">
    <text evidence="1">Belongs to the thymidylate kinase family.</text>
</comment>
<dbReference type="PROSITE" id="PS01331">
    <property type="entry name" value="THYMIDYLATE_KINASE"/>
    <property type="match status" value="1"/>
</dbReference>
<sequence length="195" mass="22214">MRIPLDKDLNAYRFIAIEGLDGVGKSTIVRLLAERIGGVATQTPDPSLRVKRQRVEASGQIADKWAFYMDSMVCQRPQFEAALRNHHVVCDRYIHSTLAYQWPQDAPLPRNPREMFPKILWPDLSFLLLSDEATRRQRLHGRETAEGIVNPADHRTDVLTLSEQRFKSMQDLIQINTAGLSPSAVCDQIFGRAFQ</sequence>
<dbReference type="Proteomes" id="UP000592294">
    <property type="component" value="Unassembled WGS sequence"/>
</dbReference>
<dbReference type="GO" id="GO:0004550">
    <property type="term" value="F:nucleoside diphosphate kinase activity"/>
    <property type="evidence" value="ECO:0007669"/>
    <property type="project" value="TreeGrafter"/>
</dbReference>
<evidence type="ECO:0000313" key="10">
    <source>
        <dbReference type="Proteomes" id="UP000592294"/>
    </source>
</evidence>
<keyword evidence="4" id="KW-0545">Nucleotide biosynthesis</keyword>
<dbReference type="PANTHER" id="PTHR10344">
    <property type="entry name" value="THYMIDYLATE KINASE"/>
    <property type="match status" value="1"/>
</dbReference>
<proteinExistence type="inferred from homology"/>
<keyword evidence="6 9" id="KW-0418">Kinase</keyword>
<reference evidence="9 10" key="1">
    <citation type="submission" date="2020-06" db="EMBL/GenBank/DDBJ databases">
        <title>Whole-genome sequence of Allochromatium humboldtianum DSM 21881, type strain.</title>
        <authorList>
            <person name="Kyndt J.A."/>
            <person name="Meyer T.E."/>
        </authorList>
    </citation>
    <scope>NUCLEOTIDE SEQUENCE [LARGE SCALE GENOMIC DNA]</scope>
    <source>
        <strain evidence="9 10">DSM 21881</strain>
    </source>
</reference>
<dbReference type="SUPFAM" id="SSF52540">
    <property type="entry name" value="P-loop containing nucleoside triphosphate hydrolases"/>
    <property type="match status" value="1"/>
</dbReference>
<dbReference type="InterPro" id="IPR018095">
    <property type="entry name" value="Thymidylate_kin_CS"/>
</dbReference>
<dbReference type="RefSeq" id="WP_176975016.1">
    <property type="nucleotide sequence ID" value="NZ_JABZEO010000002.1"/>
</dbReference>
<evidence type="ECO:0000313" key="9">
    <source>
        <dbReference type="EMBL" id="NVZ08223.1"/>
    </source>
</evidence>
<dbReference type="InterPro" id="IPR039430">
    <property type="entry name" value="Thymidylate_kin-like_dom"/>
</dbReference>
<dbReference type="Gene3D" id="3.40.50.300">
    <property type="entry name" value="P-loop containing nucleotide triphosphate hydrolases"/>
    <property type="match status" value="1"/>
</dbReference>
<dbReference type="GO" id="GO:0006227">
    <property type="term" value="P:dUDP biosynthetic process"/>
    <property type="evidence" value="ECO:0007669"/>
    <property type="project" value="TreeGrafter"/>
</dbReference>
<protein>
    <recommendedName>
        <fullName evidence="2">dTMP kinase</fullName>
        <ecNumber evidence="2">2.7.4.9</ecNumber>
    </recommendedName>
</protein>
<evidence type="ECO:0000256" key="3">
    <source>
        <dbReference type="ARBA" id="ARBA00022679"/>
    </source>
</evidence>
<evidence type="ECO:0000256" key="5">
    <source>
        <dbReference type="ARBA" id="ARBA00022741"/>
    </source>
</evidence>
<dbReference type="InterPro" id="IPR027417">
    <property type="entry name" value="P-loop_NTPase"/>
</dbReference>
<evidence type="ECO:0000256" key="7">
    <source>
        <dbReference type="ARBA" id="ARBA00022840"/>
    </source>
</evidence>
<dbReference type="GO" id="GO:0005737">
    <property type="term" value="C:cytoplasm"/>
    <property type="evidence" value="ECO:0007669"/>
    <property type="project" value="TreeGrafter"/>
</dbReference>
<gene>
    <name evidence="9" type="ORF">HW932_02980</name>
</gene>
<accession>A0A850RGJ7</accession>
<keyword evidence="7" id="KW-0067">ATP-binding</keyword>
<feature type="domain" description="Thymidylate kinase-like" evidence="8">
    <location>
        <begin position="17"/>
        <end position="185"/>
    </location>
</feature>
<keyword evidence="3" id="KW-0808">Transferase</keyword>
<dbReference type="AlphaFoldDB" id="A0A850RGJ7"/>